<protein>
    <recommendedName>
        <fullName evidence="2">HTH cro/C1-type domain-containing protein</fullName>
    </recommendedName>
</protein>
<dbReference type="PANTHER" id="PTHR46558">
    <property type="entry name" value="TRACRIPTIONAL REGULATORY PROTEIN-RELATED-RELATED"/>
    <property type="match status" value="1"/>
</dbReference>
<name>H3NPP8_9FIRM</name>
<keyword evidence="4" id="KW-1185">Reference proteome</keyword>
<dbReference type="HOGENOM" id="CLU_066192_4_2_9"/>
<dbReference type="Proteomes" id="UP000004191">
    <property type="component" value="Unassembled WGS sequence"/>
</dbReference>
<dbReference type="PROSITE" id="PS50943">
    <property type="entry name" value="HTH_CROC1"/>
    <property type="match status" value="1"/>
</dbReference>
<dbReference type="CDD" id="cd00093">
    <property type="entry name" value="HTH_XRE"/>
    <property type="match status" value="1"/>
</dbReference>
<evidence type="ECO:0000259" key="2">
    <source>
        <dbReference type="PROSITE" id="PS50943"/>
    </source>
</evidence>
<dbReference type="Gene3D" id="1.10.260.40">
    <property type="entry name" value="lambda repressor-like DNA-binding domains"/>
    <property type="match status" value="1"/>
</dbReference>
<gene>
    <name evidence="3" type="ORF">HMPREF9709_01320</name>
</gene>
<reference evidence="3 4" key="1">
    <citation type="submission" date="2012-01" db="EMBL/GenBank/DDBJ databases">
        <title>The Genome Sequence of Helcococcus kunzii ATCC 51366.</title>
        <authorList>
            <consortium name="The Broad Institute Genome Sequencing Platform"/>
            <person name="Earl A."/>
            <person name="Ward D."/>
            <person name="Feldgarden M."/>
            <person name="Gevers D."/>
            <person name="Huys G."/>
            <person name="Young S.K."/>
            <person name="Zeng Q."/>
            <person name="Gargeya S."/>
            <person name="Fitzgerald M."/>
            <person name="Haas B."/>
            <person name="Abouelleil A."/>
            <person name="Alvarado L."/>
            <person name="Arachchi H.M."/>
            <person name="Berlin A."/>
            <person name="Chapman S.B."/>
            <person name="Gearin G."/>
            <person name="Goldberg J."/>
            <person name="Griggs A."/>
            <person name="Gujja S."/>
            <person name="Hansen M."/>
            <person name="Heiman D."/>
            <person name="Howarth C."/>
            <person name="Larimer J."/>
            <person name="Lui A."/>
            <person name="MacDonald P.J.P."/>
            <person name="McCowen C."/>
            <person name="Montmayeur A."/>
            <person name="Murphy C."/>
            <person name="Neiman D."/>
            <person name="Pearson M."/>
            <person name="Priest M."/>
            <person name="Roberts A."/>
            <person name="Saif S."/>
            <person name="Shea T."/>
            <person name="Sisk P."/>
            <person name="Stolte C."/>
            <person name="Sykes S."/>
            <person name="Wortman J."/>
            <person name="Nusbaum C."/>
            <person name="Birren B."/>
        </authorList>
    </citation>
    <scope>NUCLEOTIDE SEQUENCE [LARGE SCALE GENOMIC DNA]</scope>
    <source>
        <strain evidence="3 4">ATCC 51366</strain>
    </source>
</reference>
<dbReference type="InterPro" id="IPR001387">
    <property type="entry name" value="Cro/C1-type_HTH"/>
</dbReference>
<dbReference type="STRING" id="883114.HMPREF9709_01320"/>
<dbReference type="GeneID" id="96999287"/>
<dbReference type="InterPro" id="IPR010982">
    <property type="entry name" value="Lambda_DNA-bd_dom_sf"/>
</dbReference>
<dbReference type="SUPFAM" id="SSF47413">
    <property type="entry name" value="lambda repressor-like DNA-binding domains"/>
    <property type="match status" value="1"/>
</dbReference>
<keyword evidence="1" id="KW-0238">DNA-binding</keyword>
<dbReference type="AlphaFoldDB" id="H3NPP8"/>
<dbReference type="OrthoDB" id="9801008at2"/>
<evidence type="ECO:0000256" key="1">
    <source>
        <dbReference type="ARBA" id="ARBA00023125"/>
    </source>
</evidence>
<proteinExistence type="predicted"/>
<comment type="caution">
    <text evidence="3">The sequence shown here is derived from an EMBL/GenBank/DDBJ whole genome shotgun (WGS) entry which is preliminary data.</text>
</comment>
<evidence type="ECO:0000313" key="4">
    <source>
        <dbReference type="Proteomes" id="UP000004191"/>
    </source>
</evidence>
<dbReference type="eggNOG" id="COG1396">
    <property type="taxonomic scope" value="Bacteria"/>
</dbReference>
<dbReference type="EMBL" id="AGEI01000024">
    <property type="protein sequence ID" value="EHR33276.1"/>
    <property type="molecule type" value="Genomic_DNA"/>
</dbReference>
<feature type="domain" description="HTH cro/C1-type" evidence="2">
    <location>
        <begin position="6"/>
        <end position="60"/>
    </location>
</feature>
<evidence type="ECO:0000313" key="3">
    <source>
        <dbReference type="EMBL" id="EHR33276.1"/>
    </source>
</evidence>
<sequence>MIDERIKELRKQLNLTQADLARILGISRSSVNAWEQGLTNPSIKYLIKLAKTFKTSTDYLLGLEETSTLDISDLEVKDAEMVYSMVNHLRNKK</sequence>
<accession>H3NPP8</accession>
<dbReference type="SMART" id="SM00530">
    <property type="entry name" value="HTH_XRE"/>
    <property type="match status" value="1"/>
</dbReference>
<dbReference type="PANTHER" id="PTHR46558:SF11">
    <property type="entry name" value="HTH-TYPE TRANSCRIPTIONAL REGULATOR XRE"/>
    <property type="match status" value="1"/>
</dbReference>
<dbReference type="GO" id="GO:0003677">
    <property type="term" value="F:DNA binding"/>
    <property type="evidence" value="ECO:0007669"/>
    <property type="project" value="UniProtKB-KW"/>
</dbReference>
<dbReference type="RefSeq" id="WP_005398835.1">
    <property type="nucleotide sequence ID" value="NZ_JH601088.1"/>
</dbReference>
<organism evidence="3 4">
    <name type="scientific">Helcococcus kunzii ATCC 51366</name>
    <dbReference type="NCBI Taxonomy" id="883114"/>
    <lineage>
        <taxon>Bacteria</taxon>
        <taxon>Bacillati</taxon>
        <taxon>Bacillota</taxon>
        <taxon>Tissierellia</taxon>
        <taxon>Tissierellales</taxon>
        <taxon>Peptoniphilaceae</taxon>
        <taxon>Helcococcus</taxon>
    </lineage>
</organism>
<dbReference type="Pfam" id="PF01381">
    <property type="entry name" value="HTH_3"/>
    <property type="match status" value="1"/>
</dbReference>